<dbReference type="EMBL" id="CAFBLS010000356">
    <property type="protein sequence ID" value="CAB4887690.1"/>
    <property type="molecule type" value="Genomic_DNA"/>
</dbReference>
<sequence length="89" mass="10187">MRHRGLHPYAEHIEFEQAHLLDIDLVELTHRIACGARLDRGAIEQRRIGEQDAARVHCHMPRQAVEGLHEIEERVELTPSREPPESGVA</sequence>
<evidence type="ECO:0000313" key="1">
    <source>
        <dbReference type="EMBL" id="CAB4887690.1"/>
    </source>
</evidence>
<reference evidence="1" key="1">
    <citation type="submission" date="2020-05" db="EMBL/GenBank/DDBJ databases">
        <authorList>
            <person name="Chiriac C."/>
            <person name="Salcher M."/>
            <person name="Ghai R."/>
            <person name="Kavagutti S V."/>
        </authorList>
    </citation>
    <scope>NUCLEOTIDE SEQUENCE</scope>
</reference>
<accession>A0A6J7F3N9</accession>
<protein>
    <submittedName>
        <fullName evidence="1">Unannotated protein</fullName>
    </submittedName>
</protein>
<dbReference type="AlphaFoldDB" id="A0A6J7F3N9"/>
<name>A0A6J7F3N9_9ZZZZ</name>
<organism evidence="1">
    <name type="scientific">freshwater metagenome</name>
    <dbReference type="NCBI Taxonomy" id="449393"/>
    <lineage>
        <taxon>unclassified sequences</taxon>
        <taxon>metagenomes</taxon>
        <taxon>ecological metagenomes</taxon>
    </lineage>
</organism>
<proteinExistence type="predicted"/>
<gene>
    <name evidence="1" type="ORF">UFOPK3402_02076</name>
</gene>